<feature type="compositionally biased region" description="Basic and acidic residues" evidence="1">
    <location>
        <begin position="69"/>
        <end position="80"/>
    </location>
</feature>
<keyword evidence="3" id="KW-1185">Reference proteome</keyword>
<evidence type="ECO:0000313" key="2">
    <source>
        <dbReference type="EMBL" id="RCI15827.1"/>
    </source>
</evidence>
<protein>
    <submittedName>
        <fullName evidence="2">Uncharacterized protein</fullName>
    </submittedName>
</protein>
<sequence length="147" mass="15672">MYIPVLEGDEVVPCVLRVGLPPLLLPKKKRTLSIPKNDKLSLPVKGGPHTPAPSAPASPARNRKTLRPRSNEHTLSARDDDAPDEPLTERAPFRRRGLVRQPGLSNKGNGGPGVETAKGGAEEGIHICCPSPAATPRNDDVIQQSTS</sequence>
<dbReference type="AlphaFoldDB" id="A0A367LN68"/>
<gene>
    <name evidence="2" type="ORF">L249_2771</name>
</gene>
<evidence type="ECO:0000313" key="3">
    <source>
        <dbReference type="Proteomes" id="UP000253664"/>
    </source>
</evidence>
<proteinExistence type="predicted"/>
<dbReference type="Proteomes" id="UP000253664">
    <property type="component" value="Unassembled WGS sequence"/>
</dbReference>
<dbReference type="EMBL" id="LKCN02000001">
    <property type="protein sequence ID" value="RCI15827.1"/>
    <property type="molecule type" value="Genomic_DNA"/>
</dbReference>
<organism evidence="2 3">
    <name type="scientific">Ophiocordyceps polyrhachis-furcata BCC 54312</name>
    <dbReference type="NCBI Taxonomy" id="1330021"/>
    <lineage>
        <taxon>Eukaryota</taxon>
        <taxon>Fungi</taxon>
        <taxon>Dikarya</taxon>
        <taxon>Ascomycota</taxon>
        <taxon>Pezizomycotina</taxon>
        <taxon>Sordariomycetes</taxon>
        <taxon>Hypocreomycetidae</taxon>
        <taxon>Hypocreales</taxon>
        <taxon>Ophiocordycipitaceae</taxon>
        <taxon>Ophiocordyceps</taxon>
    </lineage>
</organism>
<reference evidence="2 3" key="1">
    <citation type="journal article" date="2015" name="BMC Genomics">
        <title>Insights from the genome of Ophiocordyceps polyrhachis-furcata to pathogenicity and host specificity in insect fungi.</title>
        <authorList>
            <person name="Wichadakul D."/>
            <person name="Kobmoo N."/>
            <person name="Ingsriswang S."/>
            <person name="Tangphatsornruang S."/>
            <person name="Chantasingh D."/>
            <person name="Luangsa-ard J.J."/>
            <person name="Eurwilaichitr L."/>
        </authorList>
    </citation>
    <scope>NUCLEOTIDE SEQUENCE [LARGE SCALE GENOMIC DNA]</scope>
    <source>
        <strain evidence="2 3">BCC 54312</strain>
    </source>
</reference>
<accession>A0A367LN68</accession>
<comment type="caution">
    <text evidence="2">The sequence shown here is derived from an EMBL/GenBank/DDBJ whole genome shotgun (WGS) entry which is preliminary data.</text>
</comment>
<evidence type="ECO:0000256" key="1">
    <source>
        <dbReference type="SAM" id="MobiDB-lite"/>
    </source>
</evidence>
<feature type="region of interest" description="Disordered" evidence="1">
    <location>
        <begin position="36"/>
        <end position="147"/>
    </location>
</feature>
<name>A0A367LN68_9HYPO</name>